<dbReference type="SUPFAM" id="SSF52540">
    <property type="entry name" value="P-loop containing nucleoside triphosphate hydrolases"/>
    <property type="match status" value="1"/>
</dbReference>
<dbReference type="CDD" id="cd09641">
    <property type="entry name" value="Cas3''_I"/>
    <property type="match status" value="1"/>
</dbReference>
<dbReference type="RefSeq" id="WP_087103147.1">
    <property type="nucleotide sequence ID" value="NZ_FWFG01000047.1"/>
</dbReference>
<reference evidence="12 13" key="1">
    <citation type="submission" date="2017-02" db="EMBL/GenBank/DDBJ databases">
        <authorList>
            <person name="Peterson S.W."/>
        </authorList>
    </citation>
    <scope>NUCLEOTIDE SEQUENCE [LARGE SCALE GENOMIC DNA]</scope>
    <source>
        <strain evidence="12 13">CIP104813</strain>
    </source>
</reference>
<dbReference type="PROSITE" id="PS51192">
    <property type="entry name" value="HELICASE_ATP_BIND_1"/>
    <property type="match status" value="1"/>
</dbReference>
<comment type="similarity">
    <text evidence="2">In the central section; belongs to the CRISPR-associated helicase Cas3 family.</text>
</comment>
<dbReference type="InterPro" id="IPR006474">
    <property type="entry name" value="Helicase_Cas3_CRISPR-ass_core"/>
</dbReference>
<keyword evidence="8" id="KW-0067">ATP-binding</keyword>
<evidence type="ECO:0000256" key="8">
    <source>
        <dbReference type="ARBA" id="ARBA00022840"/>
    </source>
</evidence>
<gene>
    <name evidence="12" type="ORF">FM110_04715</name>
</gene>
<dbReference type="InterPro" id="IPR050547">
    <property type="entry name" value="DEAD_box_RNA_helicases"/>
</dbReference>
<keyword evidence="4" id="KW-0479">Metal-binding</keyword>
<evidence type="ECO:0000259" key="11">
    <source>
        <dbReference type="PROSITE" id="PS51643"/>
    </source>
</evidence>
<dbReference type="OrthoDB" id="9810236at2"/>
<dbReference type="InterPro" id="IPR041372">
    <property type="entry name" value="Cas3_C"/>
</dbReference>
<comment type="similarity">
    <text evidence="1">In the N-terminal section; belongs to the CRISPR-associated nuclease Cas3-HD family.</text>
</comment>
<keyword evidence="6" id="KW-0378">Hydrolase</keyword>
<dbReference type="SMART" id="SM00490">
    <property type="entry name" value="HELICc"/>
    <property type="match status" value="1"/>
</dbReference>
<dbReference type="InterPro" id="IPR027417">
    <property type="entry name" value="P-loop_NTPase"/>
</dbReference>
<dbReference type="Pfam" id="PF18019">
    <property type="entry name" value="Cas3_HD"/>
    <property type="match status" value="1"/>
</dbReference>
<dbReference type="InterPro" id="IPR054712">
    <property type="entry name" value="Cas3-like_dom"/>
</dbReference>
<dbReference type="Pfam" id="PF00270">
    <property type="entry name" value="DEAD"/>
    <property type="match status" value="1"/>
</dbReference>
<dbReference type="InterPro" id="IPR038257">
    <property type="entry name" value="CRISPR-assoc_Cas3_HD_sf"/>
</dbReference>
<keyword evidence="13" id="KW-1185">Reference proteome</keyword>
<dbReference type="NCBIfam" id="TIGR01596">
    <property type="entry name" value="cas3_HD"/>
    <property type="match status" value="1"/>
</dbReference>
<dbReference type="Pfam" id="PF18395">
    <property type="entry name" value="Cas3_C"/>
    <property type="match status" value="1"/>
</dbReference>
<dbReference type="InterPro" id="IPR014001">
    <property type="entry name" value="Helicase_ATP-bd"/>
</dbReference>
<evidence type="ECO:0000313" key="12">
    <source>
        <dbReference type="EMBL" id="SLM90284.1"/>
    </source>
</evidence>
<evidence type="ECO:0000256" key="5">
    <source>
        <dbReference type="ARBA" id="ARBA00022741"/>
    </source>
</evidence>
<evidence type="ECO:0000256" key="7">
    <source>
        <dbReference type="ARBA" id="ARBA00022806"/>
    </source>
</evidence>
<keyword evidence="9" id="KW-0051">Antiviral defense</keyword>
<dbReference type="PANTHER" id="PTHR47963">
    <property type="entry name" value="DEAD-BOX ATP-DEPENDENT RNA HELICASE 47, MITOCHONDRIAL"/>
    <property type="match status" value="1"/>
</dbReference>
<dbReference type="Gene3D" id="3.40.50.300">
    <property type="entry name" value="P-loop containing nucleotide triphosphate hydrolases"/>
    <property type="match status" value="2"/>
</dbReference>
<dbReference type="InterPro" id="IPR006483">
    <property type="entry name" value="CRISPR-assoc_Cas3_HD"/>
</dbReference>
<evidence type="ECO:0000256" key="2">
    <source>
        <dbReference type="ARBA" id="ARBA00009046"/>
    </source>
</evidence>
<dbReference type="GO" id="GO:0004518">
    <property type="term" value="F:nuclease activity"/>
    <property type="evidence" value="ECO:0007669"/>
    <property type="project" value="UniProtKB-KW"/>
</dbReference>
<dbReference type="InterPro" id="IPR011545">
    <property type="entry name" value="DEAD/DEAH_box_helicase_dom"/>
</dbReference>
<accession>A0A1X6WXE8</accession>
<sequence>MDDTAPITALSELSAPARAFWAKPGEDDAWLPLAQHMLDSAGVAGRLWADWVPESVKRSLAEQTGLEDDDLRTLVTWLACTHDAGKVTTTFQTQLDQVPDRGRYSERLREAGLSTEPNSVEHQMLRFPHGMASGVILTRWLIEQGMNPRAAVRLASVADAHHGITSDPPIRHGRAVDAIAAYPVAWTAARQELLEWAADLTGIRPILGRMRIKLTGPALNLLTGLVIMADWIASNADAFPLEPVTDQEARLERGLTVDLTDPWEASPAPAGALADHMRQRFGWPEDRAPRPVQIVVDEVARSSPGATLMIIEAPTGEGKTESALLAAEHLAAASGTGGVIVAAPTMSTADGLLTRTLDWAERASAPGQVVSMFLGHSKSHLNQTFRELRFRDVDRDAASVGNGLAIASQWMSGRKKGILSNFCVATVDQVLFMALQARHSMLRHLGLAGKAVVIDEVHAYDAYMTEYLATALRWLARYRVPVVLLSATLPIAQRRQLIDAYESEFAQPSARELSTAYPLVTSVGAGGFRETEVTARRTDIRAGLRLIGEGEAALGDELAARLTDGGCALVICNTIARAQNAYRTLAKTLPGEVELHHAGFMASDRIAKEERLRAELGPDASHGAGRPSRRIVVATQVAEQSLDIDVDLLVTDIAPIDLVIQRIGRLHRHQRPDSDRPLAVREPVVLIRGIESLDPVPVLEGGTAAVYDPKLLLAGLAVLLDGPLEHGFARPDDIAPLVQAAYGDSPPIPDAWADAWSDAVAESERRRELARGRAATWRFPDPGSASDLDCQFRVRTKELGEQVGLAQVRDSDPSIEVIPVRVSEGGYSPLPWTSAHAASVLDPGIIPPEATARDLAAATVRLPSRFSRYPWRFDAAVEQLEASTPVGWAQSTWLRGELALPLDGDCTVELAGRRLRYDRDLGLADITDES</sequence>
<dbReference type="GO" id="GO:0005524">
    <property type="term" value="F:ATP binding"/>
    <property type="evidence" value="ECO:0007669"/>
    <property type="project" value="UniProtKB-KW"/>
</dbReference>
<evidence type="ECO:0000256" key="1">
    <source>
        <dbReference type="ARBA" id="ARBA00006847"/>
    </source>
</evidence>
<evidence type="ECO:0000259" key="10">
    <source>
        <dbReference type="PROSITE" id="PS51192"/>
    </source>
</evidence>
<evidence type="ECO:0000313" key="13">
    <source>
        <dbReference type="Proteomes" id="UP000195981"/>
    </source>
</evidence>
<keyword evidence="5" id="KW-0547">Nucleotide-binding</keyword>
<dbReference type="Proteomes" id="UP000195981">
    <property type="component" value="Unassembled WGS sequence"/>
</dbReference>
<dbReference type="GO" id="GO:0051607">
    <property type="term" value="P:defense response to virus"/>
    <property type="evidence" value="ECO:0007669"/>
    <property type="project" value="UniProtKB-KW"/>
</dbReference>
<protein>
    <submittedName>
        <fullName evidence="12">CRISPR-associated helicase Cas3</fullName>
    </submittedName>
</protein>
<dbReference type="GO" id="GO:0003723">
    <property type="term" value="F:RNA binding"/>
    <property type="evidence" value="ECO:0007669"/>
    <property type="project" value="TreeGrafter"/>
</dbReference>
<dbReference type="GO" id="GO:0046872">
    <property type="term" value="F:metal ion binding"/>
    <property type="evidence" value="ECO:0007669"/>
    <property type="project" value="UniProtKB-KW"/>
</dbReference>
<proteinExistence type="inferred from homology"/>
<evidence type="ECO:0000256" key="4">
    <source>
        <dbReference type="ARBA" id="ARBA00022723"/>
    </source>
</evidence>
<dbReference type="AlphaFoldDB" id="A0A1X6WXE8"/>
<dbReference type="NCBIfam" id="TIGR01587">
    <property type="entry name" value="cas3_core"/>
    <property type="match status" value="1"/>
</dbReference>
<organism evidence="12 13">
    <name type="scientific">Brachybacterium nesterenkovii</name>
    <dbReference type="NCBI Taxonomy" id="47847"/>
    <lineage>
        <taxon>Bacteria</taxon>
        <taxon>Bacillati</taxon>
        <taxon>Actinomycetota</taxon>
        <taxon>Actinomycetes</taxon>
        <taxon>Micrococcales</taxon>
        <taxon>Dermabacteraceae</taxon>
        <taxon>Brachybacterium</taxon>
    </lineage>
</organism>
<dbReference type="Gene3D" id="1.10.3210.30">
    <property type="match status" value="1"/>
</dbReference>
<keyword evidence="3" id="KW-0540">Nuclease</keyword>
<evidence type="ECO:0000256" key="3">
    <source>
        <dbReference type="ARBA" id="ARBA00022722"/>
    </source>
</evidence>
<keyword evidence="7" id="KW-0347">Helicase</keyword>
<dbReference type="SMART" id="SM00487">
    <property type="entry name" value="DEXDc"/>
    <property type="match status" value="1"/>
</dbReference>
<feature type="domain" description="Helicase ATP-binding" evidence="10">
    <location>
        <begin position="300"/>
        <end position="507"/>
    </location>
</feature>
<feature type="domain" description="HD Cas3-type" evidence="11">
    <location>
        <begin position="26"/>
        <end position="232"/>
    </location>
</feature>
<dbReference type="PROSITE" id="PS51643">
    <property type="entry name" value="HD_CAS3"/>
    <property type="match status" value="1"/>
</dbReference>
<evidence type="ECO:0000256" key="9">
    <source>
        <dbReference type="ARBA" id="ARBA00023118"/>
    </source>
</evidence>
<dbReference type="EMBL" id="FWFG01000047">
    <property type="protein sequence ID" value="SLM90284.1"/>
    <property type="molecule type" value="Genomic_DNA"/>
</dbReference>
<dbReference type="GO" id="GO:0003724">
    <property type="term" value="F:RNA helicase activity"/>
    <property type="evidence" value="ECO:0007669"/>
    <property type="project" value="TreeGrafter"/>
</dbReference>
<dbReference type="PANTHER" id="PTHR47963:SF9">
    <property type="entry name" value="CRISPR-ASSOCIATED ENDONUCLEASE_HELICASE CAS3"/>
    <property type="match status" value="1"/>
</dbReference>
<dbReference type="InterPro" id="IPR001650">
    <property type="entry name" value="Helicase_C-like"/>
</dbReference>
<dbReference type="Pfam" id="PF22590">
    <property type="entry name" value="Cas3-like_C_2"/>
    <property type="match status" value="1"/>
</dbReference>
<dbReference type="GO" id="GO:0016787">
    <property type="term" value="F:hydrolase activity"/>
    <property type="evidence" value="ECO:0007669"/>
    <property type="project" value="UniProtKB-KW"/>
</dbReference>
<evidence type="ECO:0000256" key="6">
    <source>
        <dbReference type="ARBA" id="ARBA00022801"/>
    </source>
</evidence>
<name>A0A1X6WXE8_9MICO</name>